<dbReference type="InterPro" id="IPR008554">
    <property type="entry name" value="Glutaredoxin-like"/>
</dbReference>
<protein>
    <submittedName>
        <fullName evidence="1">Glutaredoxin 2</fullName>
    </submittedName>
</protein>
<reference evidence="2" key="1">
    <citation type="submission" date="2017-02" db="EMBL/GenBank/DDBJ databases">
        <authorList>
            <person name="Daims H."/>
        </authorList>
    </citation>
    <scope>NUCLEOTIDE SEQUENCE [LARGE SCALE GENOMIC DNA]</scope>
</reference>
<keyword evidence="2" id="KW-1185">Reference proteome</keyword>
<dbReference type="InterPro" id="IPR036249">
    <property type="entry name" value="Thioredoxin-like_sf"/>
</dbReference>
<dbReference type="Gene3D" id="3.40.30.10">
    <property type="entry name" value="Glutaredoxin"/>
    <property type="match status" value="1"/>
</dbReference>
<dbReference type="EMBL" id="FUKI01000135">
    <property type="protein sequence ID" value="SJM94792.1"/>
    <property type="molecule type" value="Genomic_DNA"/>
</dbReference>
<accession>A0A1R4HEZ3</accession>
<sequence length="83" mass="9277">MQLQLLGTAGCHLCELADAILTSAKIEYDITTDYIDIAEQTQWQALYATRIPVLRHPVTQKELGWPFDVATVLAFISEIIAND</sequence>
<evidence type="ECO:0000313" key="2">
    <source>
        <dbReference type="Proteomes" id="UP000195667"/>
    </source>
</evidence>
<dbReference type="AlphaFoldDB" id="A0A1R4HEZ3"/>
<dbReference type="Pfam" id="PF05768">
    <property type="entry name" value="Glrx-like"/>
    <property type="match status" value="1"/>
</dbReference>
<dbReference type="Proteomes" id="UP000195667">
    <property type="component" value="Unassembled WGS sequence"/>
</dbReference>
<gene>
    <name evidence="1" type="ORF">CRENPOLYSF1_580063</name>
</gene>
<proteinExistence type="predicted"/>
<organism evidence="1 2">
    <name type="scientific">Crenothrix polyspora</name>
    <dbReference type="NCBI Taxonomy" id="360316"/>
    <lineage>
        <taxon>Bacteria</taxon>
        <taxon>Pseudomonadati</taxon>
        <taxon>Pseudomonadota</taxon>
        <taxon>Gammaproteobacteria</taxon>
        <taxon>Methylococcales</taxon>
        <taxon>Crenotrichaceae</taxon>
        <taxon>Crenothrix</taxon>
    </lineage>
</organism>
<name>A0A1R4HEZ3_9GAMM</name>
<dbReference type="OrthoDB" id="8537427at2"/>
<dbReference type="RefSeq" id="WP_087144480.1">
    <property type="nucleotide sequence ID" value="NZ_FUKI01000135.1"/>
</dbReference>
<evidence type="ECO:0000313" key="1">
    <source>
        <dbReference type="EMBL" id="SJM94792.1"/>
    </source>
</evidence>
<dbReference type="SUPFAM" id="SSF52833">
    <property type="entry name" value="Thioredoxin-like"/>
    <property type="match status" value="1"/>
</dbReference>